<dbReference type="PANTHER" id="PTHR32361:SF24">
    <property type="entry name" value="REDUCTASE, PUTATIVE (AFU_ORTHOLOGUE AFUA_3G10820)-RELATED"/>
    <property type="match status" value="1"/>
</dbReference>
<dbReference type="Pfam" id="PF08030">
    <property type="entry name" value="NAD_binding_6"/>
    <property type="match status" value="1"/>
</dbReference>
<dbReference type="PROSITE" id="PS51384">
    <property type="entry name" value="FAD_FR"/>
    <property type="match status" value="1"/>
</dbReference>
<dbReference type="GO" id="GO:0005886">
    <property type="term" value="C:plasma membrane"/>
    <property type="evidence" value="ECO:0007669"/>
    <property type="project" value="TreeGrafter"/>
</dbReference>
<dbReference type="SFLD" id="SFLDG01168">
    <property type="entry name" value="Ferric_reductase_subgroup_(FRE"/>
    <property type="match status" value="1"/>
</dbReference>
<evidence type="ECO:0000256" key="7">
    <source>
        <dbReference type="ARBA" id="ARBA00023002"/>
    </source>
</evidence>
<keyword evidence="4 10" id="KW-0812">Transmembrane</keyword>
<dbReference type="GO" id="GO:0006879">
    <property type="term" value="P:intracellular iron ion homeostasis"/>
    <property type="evidence" value="ECO:0007669"/>
    <property type="project" value="TreeGrafter"/>
</dbReference>
<evidence type="ECO:0000256" key="8">
    <source>
        <dbReference type="ARBA" id="ARBA00023065"/>
    </source>
</evidence>
<feature type="transmembrane region" description="Helical" evidence="10">
    <location>
        <begin position="270"/>
        <end position="288"/>
    </location>
</feature>
<evidence type="ECO:0000256" key="1">
    <source>
        <dbReference type="ARBA" id="ARBA00004141"/>
    </source>
</evidence>
<keyword evidence="5" id="KW-0249">Electron transport</keyword>
<keyword evidence="13" id="KW-1185">Reference proteome</keyword>
<feature type="transmembrane region" description="Helical" evidence="10">
    <location>
        <begin position="204"/>
        <end position="221"/>
    </location>
</feature>
<feature type="transmembrane region" description="Helical" evidence="10">
    <location>
        <begin position="241"/>
        <end position="258"/>
    </location>
</feature>
<comment type="caution">
    <text evidence="12">The sequence shown here is derived from an EMBL/GenBank/DDBJ whole genome shotgun (WGS) entry which is preliminary data.</text>
</comment>
<evidence type="ECO:0000256" key="4">
    <source>
        <dbReference type="ARBA" id="ARBA00022692"/>
    </source>
</evidence>
<evidence type="ECO:0000256" key="6">
    <source>
        <dbReference type="ARBA" id="ARBA00022989"/>
    </source>
</evidence>
<keyword evidence="8" id="KW-0406">Ion transport</keyword>
<feature type="domain" description="FAD-binding FR-type" evidence="11">
    <location>
        <begin position="310"/>
        <end position="456"/>
    </location>
</feature>
<dbReference type="PANTHER" id="PTHR32361">
    <property type="entry name" value="FERRIC/CUPRIC REDUCTASE TRANSMEMBRANE COMPONENT"/>
    <property type="match status" value="1"/>
</dbReference>
<evidence type="ECO:0000256" key="3">
    <source>
        <dbReference type="ARBA" id="ARBA00022448"/>
    </source>
</evidence>
<gene>
    <name evidence="12" type="ORF">LTR84_006108</name>
</gene>
<feature type="transmembrane region" description="Helical" evidence="10">
    <location>
        <begin position="171"/>
        <end position="192"/>
    </location>
</feature>
<dbReference type="GeneID" id="89974281"/>
<dbReference type="Gene3D" id="3.40.50.80">
    <property type="entry name" value="Nucleotide-binding domain of ferredoxin-NADP reductase (FNR) module"/>
    <property type="match status" value="1"/>
</dbReference>
<evidence type="ECO:0000259" key="11">
    <source>
        <dbReference type="PROSITE" id="PS51384"/>
    </source>
</evidence>
<keyword evidence="6 10" id="KW-1133">Transmembrane helix</keyword>
<dbReference type="CDD" id="cd06186">
    <property type="entry name" value="NOX_Duox_like_FAD_NADP"/>
    <property type="match status" value="1"/>
</dbReference>
<keyword evidence="9 10" id="KW-0472">Membrane</keyword>
<feature type="transmembrane region" description="Helical" evidence="10">
    <location>
        <begin position="7"/>
        <end position="25"/>
    </location>
</feature>
<dbReference type="GO" id="GO:0006826">
    <property type="term" value="P:iron ion transport"/>
    <property type="evidence" value="ECO:0007669"/>
    <property type="project" value="TreeGrafter"/>
</dbReference>
<dbReference type="Pfam" id="PF08022">
    <property type="entry name" value="FAD_binding_8"/>
    <property type="match status" value="1"/>
</dbReference>
<reference evidence="12 13" key="1">
    <citation type="submission" date="2023-08" db="EMBL/GenBank/DDBJ databases">
        <title>Black Yeasts Isolated from many extreme environments.</title>
        <authorList>
            <person name="Coleine C."/>
            <person name="Stajich J.E."/>
            <person name="Selbmann L."/>
        </authorList>
    </citation>
    <scope>NUCLEOTIDE SEQUENCE [LARGE SCALE GENOMIC DNA]</scope>
    <source>
        <strain evidence="12 13">CCFEE 5792</strain>
    </source>
</reference>
<protein>
    <recommendedName>
        <fullName evidence="11">FAD-binding FR-type domain-containing protein</fullName>
    </recommendedName>
</protein>
<dbReference type="SUPFAM" id="SSF52343">
    <property type="entry name" value="Ferredoxin reductase-like, C-terminal NADP-linked domain"/>
    <property type="match status" value="1"/>
</dbReference>
<keyword evidence="3" id="KW-0813">Transport</keyword>
<feature type="transmembrane region" description="Helical" evidence="10">
    <location>
        <begin position="131"/>
        <end position="151"/>
    </location>
</feature>
<dbReference type="InterPro" id="IPR013112">
    <property type="entry name" value="FAD-bd_8"/>
</dbReference>
<evidence type="ECO:0000256" key="2">
    <source>
        <dbReference type="ARBA" id="ARBA00006278"/>
    </source>
</evidence>
<dbReference type="Proteomes" id="UP001358417">
    <property type="component" value="Unassembled WGS sequence"/>
</dbReference>
<comment type="subcellular location">
    <subcellularLocation>
        <location evidence="1">Membrane</location>
        <topology evidence="1">Multi-pass membrane protein</topology>
    </subcellularLocation>
</comment>
<comment type="similarity">
    <text evidence="2">Belongs to the ferric reductase (FRE) family.</text>
</comment>
<evidence type="ECO:0000313" key="12">
    <source>
        <dbReference type="EMBL" id="KAK5047920.1"/>
    </source>
</evidence>
<organism evidence="12 13">
    <name type="scientific">Exophiala bonariae</name>
    <dbReference type="NCBI Taxonomy" id="1690606"/>
    <lineage>
        <taxon>Eukaryota</taxon>
        <taxon>Fungi</taxon>
        <taxon>Dikarya</taxon>
        <taxon>Ascomycota</taxon>
        <taxon>Pezizomycotina</taxon>
        <taxon>Eurotiomycetes</taxon>
        <taxon>Chaetothyriomycetidae</taxon>
        <taxon>Chaetothyriales</taxon>
        <taxon>Herpotrichiellaceae</taxon>
        <taxon>Exophiala</taxon>
    </lineage>
</organism>
<sequence>MVAVHPLNLAVVSVIWTSLVGASSPYKPSLAQIAGHQLDLSIGPIYLYSLLGVVALAFIFVTANKSMAHLRRLASMTDNQGPLRYFSETSPSVRWMKSKILYAPLLNYRRAREVKFSRHVRFGTLPTRFQAIFLFLVVITNVFTCTWNIPWSGPQRDTLAILRDRSGTLSVANMIPIMLLATAKNPLIWLLDISYDTFNLMHRWFGRLSALQAILHTLCWLVGKVEAQGWAGVRSSVQQPFIYNGLIAALAMTVILIQSPKVFRSLAYEFFLHLHFVLVLLIVVFLWFHLDGHWAQSMLLTAVCLWAVARSWRLLTLLWRSVGRGGTTTIIQPLDGGAVKISLKTARPWTYRPGQSLYLTIPSVGLWTAHPFSVAWNGIENGGDTPASVRTEFSEKNPSNREREIEVERDGNQTFFLVVKSHTGLTRRLFNHAAKPDACLTVNAWVEGPYGTQRSLDSYGTVLLFASGVGITHQLGYARQLVEDHSAGTLATKRVTLVWVIPTTDCIEWIRPFMHEILGIEGRRDVLKVLIYVTQAGLSQSITSPSETVRMSRGRPNVEELMRNEVQAKAGCIGVSVCAGGGLADEVRRVSRLMLDEGANLDFMEEGFGW</sequence>
<proteinExistence type="inferred from homology"/>
<dbReference type="InterPro" id="IPR013121">
    <property type="entry name" value="Fe_red_NAD-bd_6"/>
</dbReference>
<evidence type="ECO:0000256" key="5">
    <source>
        <dbReference type="ARBA" id="ARBA00022982"/>
    </source>
</evidence>
<dbReference type="InterPro" id="IPR013130">
    <property type="entry name" value="Fe3_Rdtase_TM_dom"/>
</dbReference>
<evidence type="ECO:0000313" key="13">
    <source>
        <dbReference type="Proteomes" id="UP001358417"/>
    </source>
</evidence>
<name>A0AAV9N4C7_9EURO</name>
<evidence type="ECO:0000256" key="10">
    <source>
        <dbReference type="SAM" id="Phobius"/>
    </source>
</evidence>
<dbReference type="SFLD" id="SFLDS00052">
    <property type="entry name" value="Ferric_Reductase_Domain"/>
    <property type="match status" value="1"/>
</dbReference>
<accession>A0AAV9N4C7</accession>
<dbReference type="InterPro" id="IPR051410">
    <property type="entry name" value="Ferric/Cupric_Reductase"/>
</dbReference>
<evidence type="ECO:0000256" key="9">
    <source>
        <dbReference type="ARBA" id="ARBA00023136"/>
    </source>
</evidence>
<dbReference type="AlphaFoldDB" id="A0AAV9N4C7"/>
<dbReference type="RefSeq" id="XP_064703426.1">
    <property type="nucleotide sequence ID" value="XM_064849671.1"/>
</dbReference>
<dbReference type="GO" id="GO:0000293">
    <property type="term" value="F:ferric-chelate reductase activity"/>
    <property type="evidence" value="ECO:0007669"/>
    <property type="project" value="UniProtKB-ARBA"/>
</dbReference>
<dbReference type="GO" id="GO:0015677">
    <property type="term" value="P:copper ion import"/>
    <property type="evidence" value="ECO:0007669"/>
    <property type="project" value="TreeGrafter"/>
</dbReference>
<dbReference type="EMBL" id="JAVRRD010000023">
    <property type="protein sequence ID" value="KAK5047920.1"/>
    <property type="molecule type" value="Genomic_DNA"/>
</dbReference>
<keyword evidence="7" id="KW-0560">Oxidoreductase</keyword>
<dbReference type="InterPro" id="IPR017927">
    <property type="entry name" value="FAD-bd_FR_type"/>
</dbReference>
<feature type="transmembrane region" description="Helical" evidence="10">
    <location>
        <begin position="45"/>
        <end position="63"/>
    </location>
</feature>
<dbReference type="InterPro" id="IPR039261">
    <property type="entry name" value="FNR_nucleotide-bd"/>
</dbReference>
<dbReference type="Pfam" id="PF01794">
    <property type="entry name" value="Ferric_reduct"/>
    <property type="match status" value="1"/>
</dbReference>